<organism evidence="3">
    <name type="scientific">Psilocybe cubensis</name>
    <name type="common">Psychedelic mushroom</name>
    <name type="synonym">Stropharia cubensis</name>
    <dbReference type="NCBI Taxonomy" id="181762"/>
    <lineage>
        <taxon>Eukaryota</taxon>
        <taxon>Fungi</taxon>
        <taxon>Dikarya</taxon>
        <taxon>Basidiomycota</taxon>
        <taxon>Agaricomycotina</taxon>
        <taxon>Agaricomycetes</taxon>
        <taxon>Agaricomycetidae</taxon>
        <taxon>Agaricales</taxon>
        <taxon>Agaricineae</taxon>
        <taxon>Strophariaceae</taxon>
        <taxon>Psilocybe</taxon>
    </lineage>
</organism>
<protein>
    <recommendedName>
        <fullName evidence="4">BZIP domain-containing protein</fullName>
    </recommendedName>
</protein>
<reference evidence="3" key="1">
    <citation type="submission" date="2021-02" db="EMBL/GenBank/DDBJ databases">
        <title>Psilocybe cubensis genome.</title>
        <authorList>
            <person name="Mckernan K.J."/>
            <person name="Crawford S."/>
            <person name="Trippe A."/>
            <person name="Kane L.T."/>
            <person name="Mclaughlin S."/>
        </authorList>
    </citation>
    <scope>NUCLEOTIDE SEQUENCE [LARGE SCALE GENOMIC DNA]</scope>
    <source>
        <strain evidence="3">MGC-MH-2018</strain>
    </source>
</reference>
<feature type="compositionally biased region" description="Low complexity" evidence="2">
    <location>
        <begin position="50"/>
        <end position="59"/>
    </location>
</feature>
<proteinExistence type="predicted"/>
<evidence type="ECO:0000313" key="3">
    <source>
        <dbReference type="EMBL" id="KAG5173461.1"/>
    </source>
</evidence>
<evidence type="ECO:0000256" key="2">
    <source>
        <dbReference type="SAM" id="MobiDB-lite"/>
    </source>
</evidence>
<dbReference type="SUPFAM" id="SSF57959">
    <property type="entry name" value="Leucine zipper domain"/>
    <property type="match status" value="1"/>
</dbReference>
<name>A0A8H7Y8V4_PSICU</name>
<dbReference type="OrthoDB" id="2257100at2759"/>
<dbReference type="Gene3D" id="3.30.160.60">
    <property type="entry name" value="Classic Zinc Finger"/>
    <property type="match status" value="1"/>
</dbReference>
<feature type="region of interest" description="Disordered" evidence="2">
    <location>
        <begin position="40"/>
        <end position="65"/>
    </location>
</feature>
<dbReference type="CDD" id="cd12193">
    <property type="entry name" value="bZIP_GCN4"/>
    <property type="match status" value="1"/>
</dbReference>
<feature type="region of interest" description="Disordered" evidence="2">
    <location>
        <begin position="113"/>
        <end position="146"/>
    </location>
</feature>
<dbReference type="GO" id="GO:0003700">
    <property type="term" value="F:DNA-binding transcription factor activity"/>
    <property type="evidence" value="ECO:0007669"/>
    <property type="project" value="InterPro"/>
</dbReference>
<comment type="caution">
    <text evidence="3">The sequence shown here is derived from an EMBL/GenBank/DDBJ whole genome shotgun (WGS) entry which is preliminary data.</text>
</comment>
<dbReference type="EMBL" id="JAFIQS010000001">
    <property type="protein sequence ID" value="KAG5173461.1"/>
    <property type="molecule type" value="Genomic_DNA"/>
</dbReference>
<accession>A0A8H7Y8V4</accession>
<evidence type="ECO:0000256" key="1">
    <source>
        <dbReference type="SAM" id="Coils"/>
    </source>
</evidence>
<feature type="compositionally biased region" description="Acidic residues" evidence="2">
    <location>
        <begin position="122"/>
        <end position="136"/>
    </location>
</feature>
<dbReference type="AlphaFoldDB" id="A0A8H7Y8V4"/>
<sequence length="218" mass="24908">MQTPITKQEMQELEALASLTTIFDMPSSKLEAPQFGVVSGPSGMAHHSRSISAESGSSSLTGTDYPMDYNESQGYNFRRINPEGHVVQRPSAPLARRQNTVTPYRTVVPPRHVRHRRRPATSDEEDEFDEEEELEPLSENATAAERKEYKKKLNTLAARRSRKRKAEILRRLEDDVNRLNRERDIWRERAMMLVGMLVENHLPCPQFDIHGNIVGQSA</sequence>
<feature type="coiled-coil region" evidence="1">
    <location>
        <begin position="162"/>
        <end position="189"/>
    </location>
</feature>
<keyword evidence="1" id="KW-0175">Coiled coil</keyword>
<dbReference type="InterPro" id="IPR046347">
    <property type="entry name" value="bZIP_sf"/>
</dbReference>
<evidence type="ECO:0008006" key="4">
    <source>
        <dbReference type="Google" id="ProtNLM"/>
    </source>
</evidence>
<gene>
    <name evidence="3" type="ORF">JR316_000118</name>
</gene>